<evidence type="ECO:0000256" key="6">
    <source>
        <dbReference type="ARBA" id="ARBA00011881"/>
    </source>
</evidence>
<evidence type="ECO:0000256" key="16">
    <source>
        <dbReference type="ARBA" id="ARBA00023004"/>
    </source>
</evidence>
<evidence type="ECO:0000256" key="22">
    <source>
        <dbReference type="ARBA" id="ARBA00045425"/>
    </source>
</evidence>
<dbReference type="RefSeq" id="XP_002116266.1">
    <property type="nucleotide sequence ID" value="XM_002116230.1"/>
</dbReference>
<dbReference type="UniPathway" id="UPA00136">
    <property type="reaction ID" value="UER00201"/>
</dbReference>
<dbReference type="Pfam" id="PF00291">
    <property type="entry name" value="PALP"/>
    <property type="match status" value="1"/>
</dbReference>
<keyword evidence="16" id="KW-0408">Iron</keyword>
<comment type="similarity">
    <text evidence="5 25">Belongs to the cysteine synthase/cystathionine beta-synthase family.</text>
</comment>
<dbReference type="OrthoDB" id="728at2759"/>
<dbReference type="Pfam" id="PF00571">
    <property type="entry name" value="CBS"/>
    <property type="match status" value="1"/>
</dbReference>
<dbReference type="Gene3D" id="3.10.580.10">
    <property type="entry name" value="CBS-domain"/>
    <property type="match status" value="1"/>
</dbReference>
<dbReference type="FunFam" id="3.10.580.10:FF:000014">
    <property type="entry name" value="Cystathionine beta-synthase"/>
    <property type="match status" value="1"/>
</dbReference>
<evidence type="ECO:0000313" key="29">
    <source>
        <dbReference type="Proteomes" id="UP000009022"/>
    </source>
</evidence>
<evidence type="ECO:0000256" key="7">
    <source>
        <dbReference type="ARBA" id="ARBA00012041"/>
    </source>
</evidence>
<evidence type="ECO:0000256" key="5">
    <source>
        <dbReference type="ARBA" id="ARBA00007103"/>
    </source>
</evidence>
<dbReference type="FunFam" id="3.40.50.1100:FF:000003">
    <property type="entry name" value="Cystathionine beta-synthase"/>
    <property type="match status" value="1"/>
</dbReference>
<dbReference type="GO" id="GO:0019343">
    <property type="term" value="P:cysteine biosynthetic process via cystathionine"/>
    <property type="evidence" value="ECO:0007669"/>
    <property type="project" value="UniProtKB-UniRule"/>
</dbReference>
<keyword evidence="12" id="KW-0349">Heme</keyword>
<dbReference type="CDD" id="cd01561">
    <property type="entry name" value="CBS_like"/>
    <property type="match status" value="1"/>
</dbReference>
<evidence type="ECO:0000256" key="19">
    <source>
        <dbReference type="ARBA" id="ARBA00023239"/>
    </source>
</evidence>
<evidence type="ECO:0000259" key="27">
    <source>
        <dbReference type="PROSITE" id="PS51371"/>
    </source>
</evidence>
<keyword evidence="10" id="KW-0597">Phosphoprotein</keyword>
<dbReference type="CDD" id="cd04608">
    <property type="entry name" value="CBS_pair_CBS"/>
    <property type="match status" value="1"/>
</dbReference>
<dbReference type="FunCoup" id="B3S7J1">
    <property type="interactions" value="134"/>
</dbReference>
<dbReference type="GeneID" id="6757387"/>
<dbReference type="SUPFAM" id="SSF53686">
    <property type="entry name" value="Tryptophan synthase beta subunit-like PLP-dependent enzymes"/>
    <property type="match status" value="1"/>
</dbReference>
<evidence type="ECO:0000256" key="23">
    <source>
        <dbReference type="ARBA" id="ARBA00047490"/>
    </source>
</evidence>
<comment type="cofactor">
    <cofactor evidence="1 25">
        <name>pyridoxal 5'-phosphate</name>
        <dbReference type="ChEBI" id="CHEBI:597326"/>
    </cofactor>
</comment>
<dbReference type="InterPro" id="IPR050214">
    <property type="entry name" value="Cys_Synth/Cystath_Beta-Synth"/>
</dbReference>
<comment type="subunit">
    <text evidence="6">Homotetramer.</text>
</comment>
<gene>
    <name evidence="28" type="ORF">TRIADDRAFT_30632</name>
</gene>
<keyword evidence="29" id="KW-1185">Reference proteome</keyword>
<accession>B3S7J1</accession>
<keyword evidence="17 24" id="KW-0129">CBS domain</keyword>
<dbReference type="PhylomeDB" id="B3S7J1"/>
<dbReference type="GO" id="GO:0004122">
    <property type="term" value="F:cystathionine beta-synthase activity"/>
    <property type="evidence" value="ECO:0000318"/>
    <property type="project" value="GO_Central"/>
</dbReference>
<comment type="pathway">
    <text evidence="4">Amino-acid biosynthesis; L-cysteine biosynthesis; L-cysteine from L-homocysteine and L-serine: step 1/2.</text>
</comment>
<evidence type="ECO:0000256" key="11">
    <source>
        <dbReference type="ARBA" id="ARBA00022605"/>
    </source>
</evidence>
<keyword evidence="9" id="KW-1017">Isopeptide bond</keyword>
<evidence type="ECO:0000313" key="28">
    <source>
        <dbReference type="EMBL" id="EDV21299.1"/>
    </source>
</evidence>
<dbReference type="GO" id="GO:0046872">
    <property type="term" value="F:metal ion binding"/>
    <property type="evidence" value="ECO:0007669"/>
    <property type="project" value="UniProtKB-KW"/>
</dbReference>
<evidence type="ECO:0000256" key="12">
    <source>
        <dbReference type="ARBA" id="ARBA00022617"/>
    </source>
</evidence>
<evidence type="ECO:0000256" key="21">
    <source>
        <dbReference type="ARBA" id="ARBA00026192"/>
    </source>
</evidence>
<feature type="domain" description="CBS" evidence="27">
    <location>
        <begin position="383"/>
        <end position="443"/>
    </location>
</feature>
<dbReference type="NCBIfam" id="TIGR01137">
    <property type="entry name" value="cysta_beta"/>
    <property type="match status" value="1"/>
</dbReference>
<sequence>MSDATSESQSGLRDRPDRPSKCTWALDTTANSPHHHQVRKINDKVRQTALDNIGFTPVVRLNKIEKKFGLKCRLLAKCEFMNAGGSVKDRIALRMVEEAEREGKIKPGYTLIEPTSGNTGIGLALVAAVKGYRCIIVMPEKMSAEKVLTLRALGAEIVRTPTNASFDSPESHIAVAERLQKETKNAIILNQYVNAGNPLAHYDTTAEELLYQCDSKIDVLVAGAGTGGTVSGIGRKLKEKIKNVKIIGVDPLGSILAQPKELNVDSSGYHVEGIGYDFIPTVIDRNVVDQWYKCNDKDSFEYARYLIREEGLLCGGSSGSALSIALQTAKDLNENQTCVVILPDSIRNYMTKFVNDDWMIENGFMEDPAVAVGLKHWWWNLPVSRLDISTPLVITPTVTIGEVVEIMKRELFNQLPIVDESGVPVGVVTLGSIVAWLLAGRANNTDPISVMAYKRFNTITLKRTLGELSRILERDHFALIVHNQKHCKDTVTERQSVYGIVTSIDLAQFLTSSESAKVASES</sequence>
<keyword evidence="15 25" id="KW-0663">Pyridoxal phosphate</keyword>
<dbReference type="EMBL" id="DS985254">
    <property type="protein sequence ID" value="EDV21299.1"/>
    <property type="molecule type" value="Genomic_DNA"/>
</dbReference>
<dbReference type="InterPro" id="IPR001926">
    <property type="entry name" value="TrpB-like_PALP"/>
</dbReference>
<dbReference type="GO" id="GO:0006535">
    <property type="term" value="P:cysteine biosynthetic process from serine"/>
    <property type="evidence" value="ECO:0000318"/>
    <property type="project" value="GO_Central"/>
</dbReference>
<dbReference type="SMART" id="SM00116">
    <property type="entry name" value="CBS"/>
    <property type="match status" value="2"/>
</dbReference>
<dbReference type="SUPFAM" id="SSF54631">
    <property type="entry name" value="CBS-domain pair"/>
    <property type="match status" value="1"/>
</dbReference>
<dbReference type="EC" id="4.2.1.22" evidence="7 25"/>
<evidence type="ECO:0000256" key="17">
    <source>
        <dbReference type="ARBA" id="ARBA00023122"/>
    </source>
</evidence>
<evidence type="ECO:0000256" key="24">
    <source>
        <dbReference type="PROSITE-ProRule" id="PRU00703"/>
    </source>
</evidence>
<evidence type="ECO:0000256" key="15">
    <source>
        <dbReference type="ARBA" id="ARBA00022898"/>
    </source>
</evidence>
<evidence type="ECO:0000256" key="25">
    <source>
        <dbReference type="RuleBase" id="RU361204"/>
    </source>
</evidence>
<dbReference type="PROSITE" id="PS00901">
    <property type="entry name" value="CYS_SYNTHASE"/>
    <property type="match status" value="1"/>
</dbReference>
<keyword evidence="8" id="KW-0963">Cytoplasm</keyword>
<dbReference type="InterPro" id="IPR000644">
    <property type="entry name" value="CBS_dom"/>
</dbReference>
<proteinExistence type="inferred from homology"/>
<name>B3S7J1_TRIAD</name>
<keyword evidence="19 25" id="KW-0456">Lyase</keyword>
<dbReference type="AlphaFoldDB" id="B3S7J1"/>
<keyword evidence="13" id="KW-0479">Metal-binding</keyword>
<dbReference type="GO" id="GO:0005737">
    <property type="term" value="C:cytoplasm"/>
    <property type="evidence" value="ECO:0000318"/>
    <property type="project" value="GO_Central"/>
</dbReference>
<evidence type="ECO:0000256" key="14">
    <source>
        <dbReference type="ARBA" id="ARBA00022843"/>
    </source>
</evidence>
<feature type="compositionally biased region" description="Polar residues" evidence="26">
    <location>
        <begin position="1"/>
        <end position="11"/>
    </location>
</feature>
<dbReference type="Proteomes" id="UP000009022">
    <property type="component" value="Unassembled WGS sequence"/>
</dbReference>
<evidence type="ECO:0000256" key="26">
    <source>
        <dbReference type="SAM" id="MobiDB-lite"/>
    </source>
</evidence>
<keyword evidence="18 25" id="KW-0198">Cysteine biosynthesis</keyword>
<dbReference type="Gene3D" id="3.40.50.1100">
    <property type="match status" value="2"/>
</dbReference>
<reference evidence="28 29" key="1">
    <citation type="journal article" date="2008" name="Nature">
        <title>The Trichoplax genome and the nature of placozoans.</title>
        <authorList>
            <person name="Srivastava M."/>
            <person name="Begovic E."/>
            <person name="Chapman J."/>
            <person name="Putnam N.H."/>
            <person name="Hellsten U."/>
            <person name="Kawashima T."/>
            <person name="Kuo A."/>
            <person name="Mitros T."/>
            <person name="Salamov A."/>
            <person name="Carpenter M.L."/>
            <person name="Signorovitch A.Y."/>
            <person name="Moreno M.A."/>
            <person name="Kamm K."/>
            <person name="Grimwood J."/>
            <person name="Schmutz J."/>
            <person name="Shapiro H."/>
            <person name="Grigoriev I.V."/>
            <person name="Buss L.W."/>
            <person name="Schierwater B."/>
            <person name="Dellaporta S.L."/>
            <person name="Rokhsar D.S."/>
        </authorList>
    </citation>
    <scope>NUCLEOTIDE SEQUENCE [LARGE SCALE GENOMIC DNA]</scope>
    <source>
        <strain evidence="28 29">Grell-BS-1999</strain>
    </source>
</reference>
<evidence type="ECO:0000256" key="20">
    <source>
        <dbReference type="ARBA" id="ARBA00023242"/>
    </source>
</evidence>
<dbReference type="CTD" id="6757387"/>
<dbReference type="GO" id="GO:0005634">
    <property type="term" value="C:nucleus"/>
    <property type="evidence" value="ECO:0007669"/>
    <property type="project" value="UniProtKB-SubCell"/>
</dbReference>
<dbReference type="eggNOG" id="KOG1252">
    <property type="taxonomic scope" value="Eukaryota"/>
</dbReference>
<dbReference type="InterPro" id="IPR005857">
    <property type="entry name" value="Cysta_beta_synth"/>
</dbReference>
<dbReference type="InterPro" id="IPR046353">
    <property type="entry name" value="CBS_C"/>
</dbReference>
<dbReference type="OMA" id="KFADDEW"/>
<keyword evidence="11 25" id="KW-0028">Amino-acid biosynthesis</keyword>
<evidence type="ECO:0000256" key="10">
    <source>
        <dbReference type="ARBA" id="ARBA00022553"/>
    </source>
</evidence>
<protein>
    <recommendedName>
        <fullName evidence="21 25">Cystathionine beta-synthase</fullName>
        <ecNumber evidence="7 25">4.2.1.22</ecNumber>
    </recommendedName>
</protein>
<evidence type="ECO:0000256" key="1">
    <source>
        <dbReference type="ARBA" id="ARBA00001933"/>
    </source>
</evidence>
<evidence type="ECO:0000256" key="8">
    <source>
        <dbReference type="ARBA" id="ARBA00022490"/>
    </source>
</evidence>
<evidence type="ECO:0000256" key="2">
    <source>
        <dbReference type="ARBA" id="ARBA00004123"/>
    </source>
</evidence>
<comment type="catalytic activity">
    <reaction evidence="23 25">
        <text>L-homocysteine + L-serine = L,L-cystathionine + H2O</text>
        <dbReference type="Rhea" id="RHEA:10112"/>
        <dbReference type="ChEBI" id="CHEBI:15377"/>
        <dbReference type="ChEBI" id="CHEBI:33384"/>
        <dbReference type="ChEBI" id="CHEBI:58161"/>
        <dbReference type="ChEBI" id="CHEBI:58199"/>
        <dbReference type="EC" id="4.2.1.22"/>
    </reaction>
</comment>
<comment type="subcellular location">
    <subcellularLocation>
        <location evidence="3">Cytoplasm</location>
    </subcellularLocation>
    <subcellularLocation>
        <location evidence="2">Nucleus</location>
    </subcellularLocation>
</comment>
<evidence type="ECO:0000256" key="13">
    <source>
        <dbReference type="ARBA" id="ARBA00022723"/>
    </source>
</evidence>
<dbReference type="KEGG" id="tad:TRIADDRAFT_30632"/>
<feature type="region of interest" description="Disordered" evidence="26">
    <location>
        <begin position="1"/>
        <end position="21"/>
    </location>
</feature>
<dbReference type="InterPro" id="IPR046342">
    <property type="entry name" value="CBS_dom_sf"/>
</dbReference>
<dbReference type="PROSITE" id="PS51371">
    <property type="entry name" value="CBS"/>
    <property type="match status" value="1"/>
</dbReference>
<comment type="function">
    <text evidence="22">Hydro-lyase catalyzing the first step of the transsulfuration pathway, where the hydroxyl group of L-serine is displaced by L-homocysteine in a beta-replacement reaction to form L-cystathionine, the precursor of L-cysteine. This catabolic route allows the elimination of L-methionine and the toxic metabolite L-homocysteine. Also involved in the production of hydrogen sulfide, a gasotransmitter with signaling and cytoprotective effects on neurons.</text>
</comment>
<dbReference type="HOGENOM" id="CLU_021018_0_0_1"/>
<evidence type="ECO:0000256" key="4">
    <source>
        <dbReference type="ARBA" id="ARBA00005003"/>
    </source>
</evidence>
<dbReference type="InParanoid" id="B3S7J1"/>
<dbReference type="InterPro" id="IPR001216">
    <property type="entry name" value="P-phosphate_BS"/>
</dbReference>
<organism evidence="28 29">
    <name type="scientific">Trichoplax adhaerens</name>
    <name type="common">Trichoplax reptans</name>
    <dbReference type="NCBI Taxonomy" id="10228"/>
    <lineage>
        <taxon>Eukaryota</taxon>
        <taxon>Metazoa</taxon>
        <taxon>Placozoa</taxon>
        <taxon>Uniplacotomia</taxon>
        <taxon>Trichoplacea</taxon>
        <taxon>Trichoplacidae</taxon>
        <taxon>Trichoplax</taxon>
    </lineage>
</organism>
<dbReference type="STRING" id="10228.B3S7J1"/>
<dbReference type="GO" id="GO:0050667">
    <property type="term" value="P:homocysteine metabolic process"/>
    <property type="evidence" value="ECO:0007669"/>
    <property type="project" value="UniProtKB-ARBA"/>
</dbReference>
<dbReference type="FunFam" id="3.40.50.1100:FF:000118">
    <property type="entry name" value="Related to CYS4-cystathionine beta-synthase"/>
    <property type="match status" value="1"/>
</dbReference>
<evidence type="ECO:0000256" key="3">
    <source>
        <dbReference type="ARBA" id="ARBA00004496"/>
    </source>
</evidence>
<dbReference type="PANTHER" id="PTHR10314">
    <property type="entry name" value="CYSTATHIONINE BETA-SYNTHASE"/>
    <property type="match status" value="1"/>
</dbReference>
<evidence type="ECO:0000256" key="9">
    <source>
        <dbReference type="ARBA" id="ARBA00022499"/>
    </source>
</evidence>
<dbReference type="InterPro" id="IPR036052">
    <property type="entry name" value="TrpB-like_PALP_sf"/>
</dbReference>
<keyword evidence="20" id="KW-0539">Nucleus</keyword>
<evidence type="ECO:0000256" key="18">
    <source>
        <dbReference type="ARBA" id="ARBA00023192"/>
    </source>
</evidence>
<keyword evidence="14" id="KW-0832">Ubl conjugation</keyword>